<accession>A0ABR6YBL6</accession>
<protein>
    <submittedName>
        <fullName evidence="6">Type II toxin-antitoxin system HipA family toxin</fullName>
    </submittedName>
</protein>
<comment type="similarity">
    <text evidence="1">Belongs to the HipA Ser/Thr kinase family.</text>
</comment>
<dbReference type="Gene3D" id="1.10.1070.20">
    <property type="match status" value="1"/>
</dbReference>
<feature type="domain" description="HipA N-terminal subdomain 1" evidence="5">
    <location>
        <begin position="7"/>
        <end position="119"/>
    </location>
</feature>
<dbReference type="InterPro" id="IPR052028">
    <property type="entry name" value="HipA_Ser/Thr_kinase"/>
</dbReference>
<dbReference type="Pfam" id="PF13657">
    <property type="entry name" value="Couple_hipA"/>
    <property type="match status" value="1"/>
</dbReference>
<evidence type="ECO:0000256" key="3">
    <source>
        <dbReference type="ARBA" id="ARBA00022777"/>
    </source>
</evidence>
<evidence type="ECO:0000259" key="5">
    <source>
        <dbReference type="Pfam" id="PF13657"/>
    </source>
</evidence>
<dbReference type="RefSeq" id="WP_186942069.1">
    <property type="nucleotide sequence ID" value="NZ_JACOGA010000009.1"/>
</dbReference>
<keyword evidence="7" id="KW-1185">Reference proteome</keyword>
<evidence type="ECO:0000313" key="6">
    <source>
        <dbReference type="EMBL" id="MBC3874032.1"/>
    </source>
</evidence>
<keyword evidence="3" id="KW-0418">Kinase</keyword>
<gene>
    <name evidence="6" type="ORF">H8K55_10545</name>
</gene>
<evidence type="ECO:0000256" key="1">
    <source>
        <dbReference type="ARBA" id="ARBA00010164"/>
    </source>
</evidence>
<dbReference type="InterPro" id="IPR017508">
    <property type="entry name" value="HipA_N1"/>
</dbReference>
<dbReference type="Pfam" id="PF07804">
    <property type="entry name" value="HipA_C"/>
    <property type="match status" value="1"/>
</dbReference>
<dbReference type="PANTHER" id="PTHR37419:SF1">
    <property type="entry name" value="SERINE_THREONINE-PROTEIN KINASE TOXIN HIPA"/>
    <property type="match status" value="1"/>
</dbReference>
<feature type="domain" description="HipA-like C-terminal" evidence="4">
    <location>
        <begin position="154"/>
        <end position="399"/>
    </location>
</feature>
<proteinExistence type="inferred from homology"/>
<evidence type="ECO:0000256" key="2">
    <source>
        <dbReference type="ARBA" id="ARBA00022679"/>
    </source>
</evidence>
<comment type="caution">
    <text evidence="6">The sequence shown here is derived from an EMBL/GenBank/DDBJ whole genome shotgun (WGS) entry which is preliminary data.</text>
</comment>
<sequence>MSGIRCLQILLGDLKIGSLFGLDNGYSYFRFDEAYAKNPQRPILSIQYLGADDVDTTSVLLDRHLKVNAGTDNRLPVFFRNLLPEGVLRSHLMSEAKISPDDELGLLAFCGTDLPGNVVAIHEELTEKSLGRLLTQDLDAYEMSSYQLPTPEATSLSGVQPKISLINDSQGRYVMRSKNQSGLHFIGKLPASNYAGLPEVENLSLALAHAAGVNTCKTELLPLSAIAGNLPFTMNDDARQFLLVHRFDRDVETPSKRLHMEDFAQVLGLDPESKYKGSYLEIGLVLLARSANPMGDIEQLLRRIMVNELIGNFDAHAKNFSLLYAGDGCSCTLSPAYDIVAYSAYLHGQGHGMRFLPQDTQRRLITPSVVRSLANYWSIPENFIKAILRNVVMLAIQNWPAMISSSLISDQQKSMLLQHFNTHAHIKKLIKT</sequence>
<dbReference type="Proteomes" id="UP000624279">
    <property type="component" value="Unassembled WGS sequence"/>
</dbReference>
<dbReference type="EMBL" id="JACOGA010000009">
    <property type="protein sequence ID" value="MBC3874032.1"/>
    <property type="molecule type" value="Genomic_DNA"/>
</dbReference>
<keyword evidence="2" id="KW-0808">Transferase</keyword>
<organism evidence="6 7">
    <name type="scientific">Undibacterium flavidum</name>
    <dbReference type="NCBI Taxonomy" id="2762297"/>
    <lineage>
        <taxon>Bacteria</taxon>
        <taxon>Pseudomonadati</taxon>
        <taxon>Pseudomonadota</taxon>
        <taxon>Betaproteobacteria</taxon>
        <taxon>Burkholderiales</taxon>
        <taxon>Oxalobacteraceae</taxon>
        <taxon>Undibacterium</taxon>
    </lineage>
</organism>
<name>A0ABR6YBL6_9BURK</name>
<evidence type="ECO:0000259" key="4">
    <source>
        <dbReference type="Pfam" id="PF07804"/>
    </source>
</evidence>
<evidence type="ECO:0000313" key="7">
    <source>
        <dbReference type="Proteomes" id="UP000624279"/>
    </source>
</evidence>
<reference evidence="6 7" key="1">
    <citation type="submission" date="2020-08" db="EMBL/GenBank/DDBJ databases">
        <title>Novel species isolated from subtropical streams in China.</title>
        <authorList>
            <person name="Lu H."/>
        </authorList>
    </citation>
    <scope>NUCLEOTIDE SEQUENCE [LARGE SCALE GENOMIC DNA]</scope>
    <source>
        <strain evidence="6 7">LX15W</strain>
    </source>
</reference>
<dbReference type="PANTHER" id="PTHR37419">
    <property type="entry name" value="SERINE/THREONINE-PROTEIN KINASE TOXIN HIPA"/>
    <property type="match status" value="1"/>
</dbReference>
<dbReference type="InterPro" id="IPR012893">
    <property type="entry name" value="HipA-like_C"/>
</dbReference>
<dbReference type="NCBIfam" id="TIGR03071">
    <property type="entry name" value="couple_hipA"/>
    <property type="match status" value="1"/>
</dbReference>